<proteinExistence type="predicted"/>
<keyword evidence="4" id="KW-1185">Reference proteome</keyword>
<evidence type="ECO:0000256" key="1">
    <source>
        <dbReference type="SAM" id="MobiDB-lite"/>
    </source>
</evidence>
<organism evidence="3 4">
    <name type="scientific">Halovivax asiaticus JCM 14624</name>
    <dbReference type="NCBI Taxonomy" id="1227490"/>
    <lineage>
        <taxon>Archaea</taxon>
        <taxon>Methanobacteriati</taxon>
        <taxon>Methanobacteriota</taxon>
        <taxon>Stenosarchaea group</taxon>
        <taxon>Halobacteria</taxon>
        <taxon>Halobacteriales</taxon>
        <taxon>Natrialbaceae</taxon>
        <taxon>Halovivax</taxon>
    </lineage>
</organism>
<dbReference type="Pfam" id="PF01927">
    <property type="entry name" value="Mut7-C"/>
    <property type="match status" value="1"/>
</dbReference>
<dbReference type="Proteomes" id="UP000011560">
    <property type="component" value="Unassembled WGS sequence"/>
</dbReference>
<comment type="caution">
    <text evidence="3">The sequence shown here is derived from an EMBL/GenBank/DDBJ whole genome shotgun (WGS) entry which is preliminary data.</text>
</comment>
<protein>
    <recommendedName>
        <fullName evidence="2">Mut7-C RNAse domain-containing protein</fullName>
    </recommendedName>
</protein>
<gene>
    <name evidence="3" type="ORF">C479_12988</name>
</gene>
<feature type="domain" description="Mut7-C RNAse" evidence="2">
    <location>
        <begin position="1"/>
        <end position="31"/>
    </location>
</feature>
<name>M0BBQ5_9EURY</name>
<evidence type="ECO:0000259" key="2">
    <source>
        <dbReference type="Pfam" id="PF01927"/>
    </source>
</evidence>
<evidence type="ECO:0000313" key="3">
    <source>
        <dbReference type="EMBL" id="ELZ08255.1"/>
    </source>
</evidence>
<dbReference type="InterPro" id="IPR002782">
    <property type="entry name" value="Mut7-C_RNAse_dom"/>
</dbReference>
<feature type="compositionally biased region" description="Low complexity" evidence="1">
    <location>
        <begin position="31"/>
        <end position="42"/>
    </location>
</feature>
<evidence type="ECO:0000313" key="4">
    <source>
        <dbReference type="Proteomes" id="UP000011560"/>
    </source>
</evidence>
<dbReference type="STRING" id="1227490.C479_12988"/>
<dbReference type="AlphaFoldDB" id="M0BBQ5"/>
<sequence length="48" mass="5481">MRLLVDVMCGRLVPYLRMCGYDTIYAGVGDSKPTTKSSQSPPRRIERY</sequence>
<reference evidence="3 4" key="1">
    <citation type="journal article" date="2014" name="PLoS Genet.">
        <title>Phylogenetically driven sequencing of extremely halophilic archaea reveals strategies for static and dynamic osmo-response.</title>
        <authorList>
            <person name="Becker E.A."/>
            <person name="Seitzer P.M."/>
            <person name="Tritt A."/>
            <person name="Larsen D."/>
            <person name="Krusor M."/>
            <person name="Yao A.I."/>
            <person name="Wu D."/>
            <person name="Madern D."/>
            <person name="Eisen J.A."/>
            <person name="Darling A.E."/>
            <person name="Facciotti M.T."/>
        </authorList>
    </citation>
    <scope>NUCLEOTIDE SEQUENCE [LARGE SCALE GENOMIC DNA]</scope>
    <source>
        <strain evidence="3 4">JCM 14624</strain>
    </source>
</reference>
<accession>M0BBQ5</accession>
<dbReference type="EMBL" id="AOIQ01000021">
    <property type="protein sequence ID" value="ELZ08255.1"/>
    <property type="molecule type" value="Genomic_DNA"/>
</dbReference>
<feature type="region of interest" description="Disordered" evidence="1">
    <location>
        <begin position="27"/>
        <end position="48"/>
    </location>
</feature>